<dbReference type="Proteomes" id="UP000758603">
    <property type="component" value="Unassembled WGS sequence"/>
</dbReference>
<protein>
    <submittedName>
        <fullName evidence="2">Uncharacterized protein</fullName>
    </submittedName>
</protein>
<organism evidence="2 3">
    <name type="scientific">Truncatella angustata</name>
    <dbReference type="NCBI Taxonomy" id="152316"/>
    <lineage>
        <taxon>Eukaryota</taxon>
        <taxon>Fungi</taxon>
        <taxon>Dikarya</taxon>
        <taxon>Ascomycota</taxon>
        <taxon>Pezizomycotina</taxon>
        <taxon>Sordariomycetes</taxon>
        <taxon>Xylariomycetidae</taxon>
        <taxon>Amphisphaeriales</taxon>
        <taxon>Sporocadaceae</taxon>
        <taxon>Truncatella</taxon>
    </lineage>
</organism>
<keyword evidence="1" id="KW-0812">Transmembrane</keyword>
<keyword evidence="1" id="KW-0472">Membrane</keyword>
<feature type="transmembrane region" description="Helical" evidence="1">
    <location>
        <begin position="28"/>
        <end position="51"/>
    </location>
</feature>
<gene>
    <name evidence="2" type="ORF">BKA67DRAFT_689191</name>
</gene>
<dbReference type="RefSeq" id="XP_045962205.1">
    <property type="nucleotide sequence ID" value="XM_046109090.1"/>
</dbReference>
<dbReference type="AlphaFoldDB" id="A0A9P8UTD8"/>
<keyword evidence="1" id="KW-1133">Transmembrane helix</keyword>
<accession>A0A9P8UTD8</accession>
<reference evidence="2" key="1">
    <citation type="journal article" date="2021" name="Nat. Commun.">
        <title>Genetic determinants of endophytism in the Arabidopsis root mycobiome.</title>
        <authorList>
            <person name="Mesny F."/>
            <person name="Miyauchi S."/>
            <person name="Thiergart T."/>
            <person name="Pickel B."/>
            <person name="Atanasova L."/>
            <person name="Karlsson M."/>
            <person name="Huettel B."/>
            <person name="Barry K.W."/>
            <person name="Haridas S."/>
            <person name="Chen C."/>
            <person name="Bauer D."/>
            <person name="Andreopoulos W."/>
            <person name="Pangilinan J."/>
            <person name="LaButti K."/>
            <person name="Riley R."/>
            <person name="Lipzen A."/>
            <person name="Clum A."/>
            <person name="Drula E."/>
            <person name="Henrissat B."/>
            <person name="Kohler A."/>
            <person name="Grigoriev I.V."/>
            <person name="Martin F.M."/>
            <person name="Hacquard S."/>
        </authorList>
    </citation>
    <scope>NUCLEOTIDE SEQUENCE</scope>
    <source>
        <strain evidence="2">MPI-SDFR-AT-0073</strain>
    </source>
</reference>
<comment type="caution">
    <text evidence="2">The sequence shown here is derived from an EMBL/GenBank/DDBJ whole genome shotgun (WGS) entry which is preliminary data.</text>
</comment>
<keyword evidence="3" id="KW-1185">Reference proteome</keyword>
<dbReference type="GeneID" id="70137981"/>
<evidence type="ECO:0000313" key="2">
    <source>
        <dbReference type="EMBL" id="KAH6657971.1"/>
    </source>
</evidence>
<evidence type="ECO:0000313" key="3">
    <source>
        <dbReference type="Proteomes" id="UP000758603"/>
    </source>
</evidence>
<evidence type="ECO:0000256" key="1">
    <source>
        <dbReference type="SAM" id="Phobius"/>
    </source>
</evidence>
<name>A0A9P8UTD8_9PEZI</name>
<sequence>MNSVTLSLYYTLPAPRRDRRNWSSLPPLLLAFLFGFISASLLITGATRLIIYGIDSADSGGTVAHTNWPLNVSIDICHDSSLLSPLRAPGIQTQTNMKFFFKGDPTIRNFAQLQRYLENLGQQVCLQDETYEREAM</sequence>
<dbReference type="EMBL" id="JAGPXC010000002">
    <property type="protein sequence ID" value="KAH6657971.1"/>
    <property type="molecule type" value="Genomic_DNA"/>
</dbReference>
<proteinExistence type="predicted"/>